<dbReference type="KEGG" id="xba:C7S18_15025"/>
<dbReference type="Pfam" id="PF14312">
    <property type="entry name" value="FG-GAP_2"/>
    <property type="match status" value="4"/>
</dbReference>
<reference evidence="5 6" key="1">
    <citation type="submission" date="2018-03" db="EMBL/GenBank/DDBJ databases">
        <title>Ahniella affigens gen. nov., sp. nov., a gammaproteobacterium isolated from sandy soil near a stream.</title>
        <authorList>
            <person name="Ko Y."/>
            <person name="Kim J.-H."/>
        </authorList>
    </citation>
    <scope>NUCLEOTIDE SEQUENCE [LARGE SCALE GENOMIC DNA]</scope>
    <source>
        <strain evidence="5 6">D13</strain>
    </source>
</reference>
<accession>A0A2P1PUB9</accession>
<dbReference type="Gene3D" id="2.130.10.130">
    <property type="entry name" value="Integrin alpha, N-terminal"/>
    <property type="match status" value="2"/>
</dbReference>
<dbReference type="InterPro" id="IPR013519">
    <property type="entry name" value="Int_alpha_beta-p"/>
</dbReference>
<dbReference type="InterPro" id="IPR028994">
    <property type="entry name" value="Integrin_alpha_N"/>
</dbReference>
<dbReference type="Proteomes" id="UP000241074">
    <property type="component" value="Chromosome"/>
</dbReference>
<dbReference type="PANTHER" id="PTHR36220">
    <property type="entry name" value="UNNAMED PRODUCT"/>
    <property type="match status" value="1"/>
</dbReference>
<keyword evidence="6" id="KW-1185">Reference proteome</keyword>
<organism evidence="5 6">
    <name type="scientific">Ahniella affigens</name>
    <dbReference type="NCBI Taxonomy" id="2021234"/>
    <lineage>
        <taxon>Bacteria</taxon>
        <taxon>Pseudomonadati</taxon>
        <taxon>Pseudomonadota</taxon>
        <taxon>Gammaproteobacteria</taxon>
        <taxon>Lysobacterales</taxon>
        <taxon>Rhodanobacteraceae</taxon>
        <taxon>Ahniella</taxon>
    </lineage>
</organism>
<reference evidence="5 6" key="2">
    <citation type="submission" date="2018-03" db="EMBL/GenBank/DDBJ databases">
        <authorList>
            <person name="Keele B.F."/>
        </authorList>
    </citation>
    <scope>NUCLEOTIDE SEQUENCE [LARGE SCALE GENOMIC DNA]</scope>
    <source>
        <strain evidence="5 6">D13</strain>
    </source>
</reference>
<name>A0A2P1PUB9_9GAMM</name>
<dbReference type="EMBL" id="CP027860">
    <property type="protein sequence ID" value="AVP98420.1"/>
    <property type="molecule type" value="Genomic_DNA"/>
</dbReference>
<dbReference type="RefSeq" id="WP_106892341.1">
    <property type="nucleotide sequence ID" value="NZ_CP027860.1"/>
</dbReference>
<evidence type="ECO:0008006" key="7">
    <source>
        <dbReference type="Google" id="ProtNLM"/>
    </source>
</evidence>
<feature type="chain" id="PRO_5015120387" description="Integrin" evidence="4">
    <location>
        <begin position="26"/>
        <end position="412"/>
    </location>
</feature>
<evidence type="ECO:0000313" key="5">
    <source>
        <dbReference type="EMBL" id="AVP98420.1"/>
    </source>
</evidence>
<dbReference type="AlphaFoldDB" id="A0A2P1PUB9"/>
<evidence type="ECO:0000256" key="3">
    <source>
        <dbReference type="ARBA" id="ARBA00023180"/>
    </source>
</evidence>
<gene>
    <name evidence="5" type="ORF">C7S18_15025</name>
</gene>
<sequence length="412" mass="42379">MKTPLLPCVKWIAAGLLMVSTAAAAGELQLIVGATGVADEFGYAVSADNNLMLAGAPGEADQTGAAYVFRCGGGRCIQEARLSDLTLDPGHHFGHDVAVAGADLFVSAPDQNGGVVYAFNRAAQGVVVPVAALVALDGEPLDRFGTALAVDADTLVIGAPGDNDNRGAVFVFVRDGGSWVQQFELYAWDGLAGDGFGMAVAVQGDRISVGAPFDGGLGAGSPYARGAVYTFTRANGLWSPEAKLVSSTAQNGDLFGRSVALSATRLVVGTPGAASGLGRVFWFERPSGSWAPAGNTGPPTPIAKQRFGWNLELNGNDVWVGAPFTALNTNPSCGAFVLLRDTAGTLSPATVPALRNPLPGDMTGWRLAAWGSYLYAAAPGRNISLEQQGAVAWFDAVDQIADGSFEESIACP</sequence>
<proteinExistence type="predicted"/>
<dbReference type="OrthoDB" id="5956752at2"/>
<keyword evidence="3" id="KW-0325">Glycoprotein</keyword>
<keyword evidence="2" id="KW-0677">Repeat</keyword>
<dbReference type="PANTHER" id="PTHR36220:SF1">
    <property type="entry name" value="GAMMA TUBULIN COMPLEX COMPONENT C-TERMINAL DOMAIN-CONTAINING PROTEIN"/>
    <property type="match status" value="1"/>
</dbReference>
<evidence type="ECO:0000256" key="2">
    <source>
        <dbReference type="ARBA" id="ARBA00022737"/>
    </source>
</evidence>
<dbReference type="InterPro" id="IPR013517">
    <property type="entry name" value="FG-GAP"/>
</dbReference>
<evidence type="ECO:0000256" key="1">
    <source>
        <dbReference type="ARBA" id="ARBA00022729"/>
    </source>
</evidence>
<evidence type="ECO:0000256" key="4">
    <source>
        <dbReference type="SAM" id="SignalP"/>
    </source>
</evidence>
<evidence type="ECO:0000313" key="6">
    <source>
        <dbReference type="Proteomes" id="UP000241074"/>
    </source>
</evidence>
<protein>
    <recommendedName>
        <fullName evidence="7">Integrin</fullName>
    </recommendedName>
</protein>
<feature type="signal peptide" evidence="4">
    <location>
        <begin position="1"/>
        <end position="25"/>
    </location>
</feature>
<dbReference type="SUPFAM" id="SSF69318">
    <property type="entry name" value="Integrin alpha N-terminal domain"/>
    <property type="match status" value="1"/>
</dbReference>
<keyword evidence="1 4" id="KW-0732">Signal</keyword>
<dbReference type="SMART" id="SM00191">
    <property type="entry name" value="Int_alpha"/>
    <property type="match status" value="5"/>
</dbReference>